<feature type="region of interest" description="Disordered" evidence="1">
    <location>
        <begin position="75"/>
        <end position="114"/>
    </location>
</feature>
<accession>A0AAV4VPZ0</accession>
<reference evidence="2 3" key="1">
    <citation type="submission" date="2021-06" db="EMBL/GenBank/DDBJ databases">
        <title>Caerostris darwini draft genome.</title>
        <authorList>
            <person name="Kono N."/>
            <person name="Arakawa K."/>
        </authorList>
    </citation>
    <scope>NUCLEOTIDE SEQUENCE [LARGE SCALE GENOMIC DNA]</scope>
</reference>
<comment type="caution">
    <text evidence="2">The sequence shown here is derived from an EMBL/GenBank/DDBJ whole genome shotgun (WGS) entry which is preliminary data.</text>
</comment>
<sequence length="114" mass="12612">MESPPSKHHFCIEINQKHHPKSKSHHLLTHTQNGEKPESALSFKNLKIPENAFDANKGGGDGGRKEVIEREREIAGKVGGGRKRTTQFSGKPERTGKGGWGRGCFESRSIVQRA</sequence>
<name>A0AAV4VPZ0_9ARAC</name>
<proteinExistence type="predicted"/>
<feature type="region of interest" description="Disordered" evidence="1">
    <location>
        <begin position="16"/>
        <end position="38"/>
    </location>
</feature>
<organism evidence="2 3">
    <name type="scientific">Caerostris darwini</name>
    <dbReference type="NCBI Taxonomy" id="1538125"/>
    <lineage>
        <taxon>Eukaryota</taxon>
        <taxon>Metazoa</taxon>
        <taxon>Ecdysozoa</taxon>
        <taxon>Arthropoda</taxon>
        <taxon>Chelicerata</taxon>
        <taxon>Arachnida</taxon>
        <taxon>Araneae</taxon>
        <taxon>Araneomorphae</taxon>
        <taxon>Entelegynae</taxon>
        <taxon>Araneoidea</taxon>
        <taxon>Araneidae</taxon>
        <taxon>Caerostris</taxon>
    </lineage>
</organism>
<dbReference type="AlphaFoldDB" id="A0AAV4VPZ0"/>
<gene>
    <name evidence="2" type="ORF">CDAR_218851</name>
</gene>
<evidence type="ECO:0000313" key="2">
    <source>
        <dbReference type="EMBL" id="GIY72188.1"/>
    </source>
</evidence>
<feature type="compositionally biased region" description="Basic residues" evidence="1">
    <location>
        <begin position="17"/>
        <end position="28"/>
    </location>
</feature>
<evidence type="ECO:0000313" key="3">
    <source>
        <dbReference type="Proteomes" id="UP001054837"/>
    </source>
</evidence>
<protein>
    <submittedName>
        <fullName evidence="2">Uncharacterized protein</fullName>
    </submittedName>
</protein>
<dbReference type="Proteomes" id="UP001054837">
    <property type="component" value="Unassembled WGS sequence"/>
</dbReference>
<dbReference type="EMBL" id="BPLQ01013462">
    <property type="protein sequence ID" value="GIY72188.1"/>
    <property type="molecule type" value="Genomic_DNA"/>
</dbReference>
<keyword evidence="3" id="KW-1185">Reference proteome</keyword>
<evidence type="ECO:0000256" key="1">
    <source>
        <dbReference type="SAM" id="MobiDB-lite"/>
    </source>
</evidence>